<proteinExistence type="predicted"/>
<sequence>MLHGMQRARHGECEKSKVSVWQAFSFSSMNSHWCSSRYTTKNDGMSVEIVRQRFAQIFLTMPDAVRAASLGNRCGPESVYGEALADHAASLENHCWPESVYGESLADYAASLEEHCGPRFVYGEALADHAATLENHCGPESVHGEVLVIHAARLENHCGPESVYSVAFPDRAASLENHFGPGSVHAEAWVDPGGAMMLQPSGRSVARCKNWEFLIFLIHSGFDVKTHAGQDAIVEAARRNNWEVLIFVDAVCCRSEDGGCRQCIGQSCTSCRA</sequence>
<protein>
    <submittedName>
        <fullName evidence="1">Uncharacterized protein</fullName>
    </submittedName>
</protein>
<comment type="caution">
    <text evidence="1">The sequence shown here is derived from an EMBL/GenBank/DDBJ whole genome shotgun (WGS) entry which is preliminary data.</text>
</comment>
<name>A0A813DT67_POLGL</name>
<keyword evidence="2" id="KW-1185">Reference proteome</keyword>
<gene>
    <name evidence="1" type="ORF">PGLA1383_LOCUS9811</name>
</gene>
<dbReference type="EMBL" id="CAJNNV010004707">
    <property type="protein sequence ID" value="CAE8591120.1"/>
    <property type="molecule type" value="Genomic_DNA"/>
</dbReference>
<organism evidence="1 2">
    <name type="scientific">Polarella glacialis</name>
    <name type="common">Dinoflagellate</name>
    <dbReference type="NCBI Taxonomy" id="89957"/>
    <lineage>
        <taxon>Eukaryota</taxon>
        <taxon>Sar</taxon>
        <taxon>Alveolata</taxon>
        <taxon>Dinophyceae</taxon>
        <taxon>Suessiales</taxon>
        <taxon>Suessiaceae</taxon>
        <taxon>Polarella</taxon>
    </lineage>
</organism>
<dbReference type="AlphaFoldDB" id="A0A813DT67"/>
<accession>A0A813DT67</accession>
<reference evidence="1" key="1">
    <citation type="submission" date="2021-02" db="EMBL/GenBank/DDBJ databases">
        <authorList>
            <person name="Dougan E. K."/>
            <person name="Rhodes N."/>
            <person name="Thang M."/>
            <person name="Chan C."/>
        </authorList>
    </citation>
    <scope>NUCLEOTIDE SEQUENCE</scope>
</reference>
<evidence type="ECO:0000313" key="1">
    <source>
        <dbReference type="EMBL" id="CAE8591120.1"/>
    </source>
</evidence>
<dbReference type="Proteomes" id="UP000654075">
    <property type="component" value="Unassembled WGS sequence"/>
</dbReference>
<evidence type="ECO:0000313" key="2">
    <source>
        <dbReference type="Proteomes" id="UP000654075"/>
    </source>
</evidence>